<proteinExistence type="predicted"/>
<keyword evidence="4" id="KW-1185">Reference proteome</keyword>
<evidence type="ECO:0000313" key="4">
    <source>
        <dbReference type="Proteomes" id="UP000237968"/>
    </source>
</evidence>
<feature type="region of interest" description="Disordered" evidence="1">
    <location>
        <begin position="1"/>
        <end position="39"/>
    </location>
</feature>
<dbReference type="RefSeq" id="WP_106390695.1">
    <property type="nucleotide sequence ID" value="NZ_PVNK01000068.1"/>
</dbReference>
<dbReference type="AlphaFoldDB" id="A0A2S9YFE2"/>
<dbReference type="OrthoDB" id="9796530at2"/>
<organism evidence="3 4">
    <name type="scientific">Enhygromyxa salina</name>
    <dbReference type="NCBI Taxonomy" id="215803"/>
    <lineage>
        <taxon>Bacteria</taxon>
        <taxon>Pseudomonadati</taxon>
        <taxon>Myxococcota</taxon>
        <taxon>Polyangia</taxon>
        <taxon>Nannocystales</taxon>
        <taxon>Nannocystaceae</taxon>
        <taxon>Enhygromyxa</taxon>
    </lineage>
</organism>
<dbReference type="InterPro" id="IPR025924">
    <property type="entry name" value="YHYH_dom"/>
</dbReference>
<protein>
    <recommendedName>
        <fullName evidence="2">YHYH domain-containing protein</fullName>
    </recommendedName>
</protein>
<sequence>MSLALLSACNGTPADDSAAESETGETGGEQLEGLDPENFLEGGLDGAITEVQCTLSNGETTTCYSIPIAGAPANHDVGPFCPRTIDDGPEAVGIWLDSGEVFDVDGAFIVGLAEYYMDDVWQLYDPDTGEVYVTDSQDSCEAAAKPDVEEEYNNHCVECSLDYYGGGVSDTVLIPQVPVARETPGEIDGVNSVGVALNGVTLDPPAPVDAILAAHTIAAFDDCGGHVNPVAGYHYHAATGCHAEVPAEDHAPLIGYVSDGYGIYAMSDEYGVEPDDLDECRGHSDESRGYHYHAASPGENMFIGCFHGEVVDDGEGGGGGGGGGMDILDCADVPEGAPCCGDGLCDGAETAANCAEDCA</sequence>
<evidence type="ECO:0000259" key="2">
    <source>
        <dbReference type="Pfam" id="PF14240"/>
    </source>
</evidence>
<comment type="caution">
    <text evidence="3">The sequence shown here is derived from an EMBL/GenBank/DDBJ whole genome shotgun (WGS) entry which is preliminary data.</text>
</comment>
<name>A0A2S9YFE2_9BACT</name>
<accession>A0A2S9YFE2</accession>
<feature type="domain" description="YHYH" evidence="2">
    <location>
        <begin position="173"/>
        <end position="266"/>
    </location>
</feature>
<gene>
    <name evidence="3" type="ORF">ENSA5_12070</name>
</gene>
<reference evidence="3 4" key="1">
    <citation type="submission" date="2018-03" db="EMBL/GenBank/DDBJ databases">
        <title>Draft Genome Sequences of the Obligatory Marine Myxobacteria Enhygromyxa salina SWB005.</title>
        <authorList>
            <person name="Poehlein A."/>
            <person name="Moghaddam J.A."/>
            <person name="Harms H."/>
            <person name="Alanjari M."/>
            <person name="Koenig G.M."/>
            <person name="Daniel R."/>
            <person name="Schaeberle T.F."/>
        </authorList>
    </citation>
    <scope>NUCLEOTIDE SEQUENCE [LARGE SCALE GENOMIC DNA]</scope>
    <source>
        <strain evidence="3 4">SWB005</strain>
    </source>
</reference>
<dbReference type="Proteomes" id="UP000237968">
    <property type="component" value="Unassembled WGS sequence"/>
</dbReference>
<dbReference type="Pfam" id="PF14240">
    <property type="entry name" value="YHYH"/>
    <property type="match status" value="1"/>
</dbReference>
<evidence type="ECO:0000313" key="3">
    <source>
        <dbReference type="EMBL" id="PRQ03838.1"/>
    </source>
</evidence>
<evidence type="ECO:0000256" key="1">
    <source>
        <dbReference type="SAM" id="MobiDB-lite"/>
    </source>
</evidence>
<dbReference type="EMBL" id="PVNK01000068">
    <property type="protein sequence ID" value="PRQ03838.1"/>
    <property type="molecule type" value="Genomic_DNA"/>
</dbReference>